<dbReference type="RefSeq" id="WP_072842043.1">
    <property type="nucleotide sequence ID" value="NZ_FQVF01000027.1"/>
</dbReference>
<dbReference type="Proteomes" id="UP000184517">
    <property type="component" value="Unassembled WGS sequence"/>
</dbReference>
<feature type="transmembrane region" description="Helical" evidence="2">
    <location>
        <begin position="58"/>
        <end position="77"/>
    </location>
</feature>
<dbReference type="OrthoDB" id="6188877at2"/>
<organism evidence="3 4">
    <name type="scientific">Marinomonas polaris DSM 16579</name>
    <dbReference type="NCBI Taxonomy" id="1122206"/>
    <lineage>
        <taxon>Bacteria</taxon>
        <taxon>Pseudomonadati</taxon>
        <taxon>Pseudomonadota</taxon>
        <taxon>Gammaproteobacteria</taxon>
        <taxon>Oceanospirillales</taxon>
        <taxon>Oceanospirillaceae</taxon>
        <taxon>Marinomonas</taxon>
    </lineage>
</organism>
<keyword evidence="2" id="KW-0472">Membrane</keyword>
<proteinExistence type="predicted"/>
<feature type="coiled-coil region" evidence="1">
    <location>
        <begin position="242"/>
        <end position="269"/>
    </location>
</feature>
<dbReference type="AlphaFoldDB" id="A0A1M5LXN0"/>
<reference evidence="4" key="1">
    <citation type="submission" date="2016-11" db="EMBL/GenBank/DDBJ databases">
        <authorList>
            <person name="Varghese N."/>
            <person name="Submissions S."/>
        </authorList>
    </citation>
    <scope>NUCLEOTIDE SEQUENCE [LARGE SCALE GENOMIC DNA]</scope>
    <source>
        <strain evidence="4">DSM 16579</strain>
    </source>
</reference>
<accession>A0A1M5LXN0</accession>
<evidence type="ECO:0000256" key="2">
    <source>
        <dbReference type="SAM" id="Phobius"/>
    </source>
</evidence>
<evidence type="ECO:0000313" key="4">
    <source>
        <dbReference type="Proteomes" id="UP000184517"/>
    </source>
</evidence>
<gene>
    <name evidence="3" type="ORF">SAMN02745753_04358</name>
</gene>
<feature type="transmembrane region" description="Helical" evidence="2">
    <location>
        <begin position="21"/>
        <end position="46"/>
    </location>
</feature>
<sequence length="509" mass="58384">MESNNKLSNHKLFNIGVRLVKFAWVVEILAVSIGFLISIIVSFSVYAELDKMDRTLNFGDYSSILVAALPFVLVAVVEASKIPVATAMMYAKHTSWRILFFIGLVLLASITFETMLNGFERNFSGLNIAIDDKKNASLLLQGKIDDFDRRKKDIDIIDPLEVDNNYQNSIQNANSAYYQTLEKEREYINRQITKLSSDNEAIRGYQTEITELNQKEREIYDAWDVERSALQKRLRGLLNSYVAGSENDKEKLQRELDKLKAEMQQEMDDANFFTRPTVEKKYRQLITEKENRLYTVADRTIGDDALAKQTKSEQQLQDQLQVLGQDYQKRIDLGRQRMAYLEDQILSQTKGLEEKRDSYRTNYDKVAQQAAQNRNGTVSRSASEKDSQLAQYDEIQIEVRAIDNQIYGLKQEQTLLKNDINRLVNSNQIYRLAAYVSNKEQAIDVPKSTVGLVALVWFASLAFISAVTGVFLAIAGIYMQRIYAKDDEYETHSHYNTLSTSQNNNSNNE</sequence>
<protein>
    <submittedName>
        <fullName evidence="3">Uncharacterized protein</fullName>
    </submittedName>
</protein>
<evidence type="ECO:0000256" key="1">
    <source>
        <dbReference type="SAM" id="Coils"/>
    </source>
</evidence>
<feature type="transmembrane region" description="Helical" evidence="2">
    <location>
        <begin position="455"/>
        <end position="478"/>
    </location>
</feature>
<dbReference type="STRING" id="1122206.SAMN02745753_04358"/>
<keyword evidence="4" id="KW-1185">Reference proteome</keyword>
<keyword evidence="2" id="KW-1133">Transmembrane helix</keyword>
<keyword evidence="2" id="KW-0812">Transmembrane</keyword>
<evidence type="ECO:0000313" key="3">
    <source>
        <dbReference type="EMBL" id="SHG69751.1"/>
    </source>
</evidence>
<keyword evidence="1" id="KW-0175">Coiled coil</keyword>
<feature type="transmembrane region" description="Helical" evidence="2">
    <location>
        <begin position="98"/>
        <end position="119"/>
    </location>
</feature>
<dbReference type="EMBL" id="FQVF01000027">
    <property type="protein sequence ID" value="SHG69751.1"/>
    <property type="molecule type" value="Genomic_DNA"/>
</dbReference>
<name>A0A1M5LXN0_9GAMM</name>